<keyword evidence="2" id="KW-0812">Transmembrane</keyword>
<evidence type="ECO:0000256" key="2">
    <source>
        <dbReference type="SAM" id="Phobius"/>
    </source>
</evidence>
<keyword evidence="2" id="KW-0472">Membrane</keyword>
<accession>A0AAX4KH82</accession>
<feature type="compositionally biased region" description="Polar residues" evidence="1">
    <location>
        <begin position="278"/>
        <end position="287"/>
    </location>
</feature>
<feature type="compositionally biased region" description="Low complexity" evidence="1">
    <location>
        <begin position="255"/>
        <end position="267"/>
    </location>
</feature>
<keyword evidence="2" id="KW-1133">Transmembrane helix</keyword>
<feature type="compositionally biased region" description="Polar residues" evidence="1">
    <location>
        <begin position="235"/>
        <end position="248"/>
    </location>
</feature>
<evidence type="ECO:0000313" key="3">
    <source>
        <dbReference type="EMBL" id="WWD05750.1"/>
    </source>
</evidence>
<feature type="compositionally biased region" description="Polar residues" evidence="1">
    <location>
        <begin position="30"/>
        <end position="44"/>
    </location>
</feature>
<feature type="region of interest" description="Disordered" evidence="1">
    <location>
        <begin position="13"/>
        <end position="46"/>
    </location>
</feature>
<dbReference type="Proteomes" id="UP001358614">
    <property type="component" value="Chromosome 1"/>
</dbReference>
<name>A0AAX4KH82_9TREE</name>
<feature type="compositionally biased region" description="Polar residues" evidence="1">
    <location>
        <begin position="107"/>
        <end position="116"/>
    </location>
</feature>
<proteinExistence type="predicted"/>
<keyword evidence="4" id="KW-1185">Reference proteome</keyword>
<protein>
    <submittedName>
        <fullName evidence="3">Uncharacterized protein</fullName>
    </submittedName>
</protein>
<gene>
    <name evidence="3" type="ORF">V865_003833</name>
</gene>
<dbReference type="AlphaFoldDB" id="A0AAX4KH82"/>
<feature type="region of interest" description="Disordered" evidence="1">
    <location>
        <begin position="95"/>
        <end position="120"/>
    </location>
</feature>
<evidence type="ECO:0000313" key="4">
    <source>
        <dbReference type="Proteomes" id="UP001358614"/>
    </source>
</evidence>
<dbReference type="RefSeq" id="XP_066083717.1">
    <property type="nucleotide sequence ID" value="XM_066227620.1"/>
</dbReference>
<evidence type="ECO:0000256" key="1">
    <source>
        <dbReference type="SAM" id="MobiDB-lite"/>
    </source>
</evidence>
<feature type="transmembrane region" description="Helical" evidence="2">
    <location>
        <begin position="63"/>
        <end position="85"/>
    </location>
</feature>
<dbReference type="EMBL" id="CP144089">
    <property type="protein sequence ID" value="WWD05750.1"/>
    <property type="molecule type" value="Genomic_DNA"/>
</dbReference>
<dbReference type="GeneID" id="91102635"/>
<dbReference type="KEGG" id="ker:91102635"/>
<sequence>MLIAWFIRGPSEQSLERRGGSGSGITTTRPESVSYGTGPPASTETKWRGLGDEPKIAGSTGGFIGLISGIAVLLIISTFIGIYLWNRCRKRLPSKTKRKSGFHNPLPSLSFTSHGSDLNRDPYAEQVDMELNQDQDLDVGDTPKASKFGFARPVYTRQRSSEWELPVETPPRNRHQHQHQPVKLPNQPSEAALPLRTKSAKPRSRSSSVSSNGSISTSTSTMKGKERIINPFENPYNNYDESRLSPNPYSARRQGSTSSLGSADASSIMIGQREGTPSGESDTSVRVSQIREGTRFVEKFESRESLAL</sequence>
<reference evidence="3 4" key="1">
    <citation type="submission" date="2024-01" db="EMBL/GenBank/DDBJ databases">
        <title>Comparative genomics of Cryptococcus and Kwoniella reveals pathogenesis evolution and contrasting modes of karyotype evolution via chromosome fusion or intercentromeric recombination.</title>
        <authorList>
            <person name="Coelho M.A."/>
            <person name="David-Palma M."/>
            <person name="Shea T."/>
            <person name="Bowers K."/>
            <person name="McGinley-Smith S."/>
            <person name="Mohammad A.W."/>
            <person name="Gnirke A."/>
            <person name="Yurkov A.M."/>
            <person name="Nowrousian M."/>
            <person name="Sun S."/>
            <person name="Cuomo C.A."/>
            <person name="Heitman J."/>
        </authorList>
    </citation>
    <scope>NUCLEOTIDE SEQUENCE [LARGE SCALE GENOMIC DNA]</scope>
    <source>
        <strain evidence="3 4">PYCC6329</strain>
    </source>
</reference>
<organism evidence="3 4">
    <name type="scientific">Kwoniella europaea PYCC6329</name>
    <dbReference type="NCBI Taxonomy" id="1423913"/>
    <lineage>
        <taxon>Eukaryota</taxon>
        <taxon>Fungi</taxon>
        <taxon>Dikarya</taxon>
        <taxon>Basidiomycota</taxon>
        <taxon>Agaricomycotina</taxon>
        <taxon>Tremellomycetes</taxon>
        <taxon>Tremellales</taxon>
        <taxon>Cryptococcaceae</taxon>
        <taxon>Kwoniella</taxon>
    </lineage>
</organism>
<feature type="region of interest" description="Disordered" evidence="1">
    <location>
        <begin position="159"/>
        <end position="287"/>
    </location>
</feature>
<feature type="compositionally biased region" description="Low complexity" evidence="1">
    <location>
        <begin position="205"/>
        <end position="221"/>
    </location>
</feature>